<feature type="region of interest" description="Disordered" evidence="1">
    <location>
        <begin position="1052"/>
        <end position="1109"/>
    </location>
</feature>
<feature type="compositionally biased region" description="Polar residues" evidence="1">
    <location>
        <begin position="1066"/>
        <end position="1088"/>
    </location>
</feature>
<dbReference type="EMBL" id="PDCK01000040">
    <property type="protein sequence ID" value="PRQ53385.1"/>
    <property type="molecule type" value="Genomic_DNA"/>
</dbReference>
<sequence>MPGNEIEGRIHKLYELDNYSRQSQVADGNWPGFVYNQWQEKQREISEPLSFSSKNNIQLLDSVRGHGNGSLNVSFDQDYTHLTQRPGLSNIQPRHQHLKTNDYMLGRDILQASHNQVEFFGESTGFVPHNLASQSLSIHQSEQENASGDSPTLTTNSERSEITEASTEINFVGRQQQFARGQQGILPHHSMQQSGYNEMQLLQQHLMFKQLQELQRQQQLQQFGDSRQQNSVNQLSAVAKQAAGVQFSPLINGTPVNETPQMLMNWVQRGASPTGQNVSNRVSFSQEQGQTLRSMGQAPQQFDVSLYGTPIASGRGNMSPYSPHLQSMSQDSVNLLTKPSNQVQKPAAQASAFSNSFVGDHCTTPDQVFLPQGAFISKQGFQGKNMFGQATVPGLNCGSTLGSIQQENALLTNTSLQELNGKQERDSWPGISQSNTMQHGPSQGLVPLDPMEEKILFNTDDSLWDPSLVNCNDIGGGGLGSWSALMQSAVADSSSDTGLHEEWSGLSFQNTELSSGNQPSNILDSEKQQGSWADNNLHSASSFSSKSFHMLNDSSVSSSFPGFQQPGIQYKPEHRESLHQDESHESIQKSPKSNSEWLDHNPRHQVQQTLEHLDNTWIGQRNERSECDAPQQRIDPYGIAQPSSKPEGNINEAMYKRNSDGGLWKRDDDTRVTSFSRSTGQLEQLQSSSEDTLRSRQNSHMFNFPSVTNAHITKTYQETSAQVQDNSKLDYVKRMLSSNKEEDEGIGEKQRQMSNSSPIIQNSYGRDGKTYDQQSCYQKDNTYDCKPVDISATVGRSVGPSGVHFTAGTSQNMLELLNKVDRLNETSVAQFDPSGFNPLSEVTDAKPPVASVDQMYNQSSASQGFTLKLAPPSQRQSNSNSQFSPQSSLQPARQMDSDFGEKNQTYLATSPSSQSLSRSHESSPRARWDDKFSIGGQSSISQSYMHGNSIAEITSSPTFRRNQLQTQVLFNPHASGPSTQATLPATATGHPHSNLAQSQDTPQQTFVNPDGQQFPILESVPVSHPPFMTGMPPQGGVSFRPQTLWTNKASQQHLSGMEPQKVPTVVPSNDSMETTSSTLKELNSLNSRQGGGHLQGFSSPEEQHSKERGQKPMFSGMLEASQPGVRNVSDPGGLPSGSLLANSNLQDPDRIHNGDNNGLSPTARNLQFIGHALNPSHGLRQNYSLLHQVQAMKNMMTDPSRRDLDVRQATVMAGQQSVYDQNKDGELNSASHLKSLPHGNTIVPSFLSEAREDPSIKASPQSAPQAQVMVAFGETDSQSQSTGSNGTPIHAEASRANLFMAANWFKQYGNFRNGQVPLMQDARTAAGQFSLFKPSQSPNIHSSVDQIDASDANQSSKVWPGTAANFVPNEPLIAPCGLNSNASNQSMDILRPKKRKIAICDQPWHKVTQGSKEVQDFSMAEEDWALASNRLIEKVPDEFGMIEDVPPIFRAKRRLIFTTQFMQHLLGPAPASFLSADAALHYDSVTYFVAKSSVGDACSLTCSKKNSTLKQMNNSNMILDQPQVSESDDDQFFSKVVGNLTDRSKKLENELLRLDRAASILDVRLECQELERFSVINRFAKFHLPRADMSGTSSSSGTFTNASRPCPQRYVTGQPLPKNLPEGVQCLTL</sequence>
<dbReference type="PANTHER" id="PTHR31267">
    <property type="entry name" value="DENTIN SIALOPHOSPHOPROTEIN-LIKE PROTEIN"/>
    <property type="match status" value="1"/>
</dbReference>
<proteinExistence type="predicted"/>
<reference evidence="2 3" key="1">
    <citation type="journal article" date="2018" name="Nat. Genet.">
        <title>The Rosa genome provides new insights in the design of modern roses.</title>
        <authorList>
            <person name="Bendahmane M."/>
        </authorList>
    </citation>
    <scope>NUCLEOTIDE SEQUENCE [LARGE SCALE GENOMIC DNA]</scope>
    <source>
        <strain evidence="3">cv. Old Blush</strain>
    </source>
</reference>
<keyword evidence="3" id="KW-1185">Reference proteome</keyword>
<feature type="compositionally biased region" description="Basic and acidic residues" evidence="1">
    <location>
        <begin position="574"/>
        <end position="587"/>
    </location>
</feature>
<feature type="compositionally biased region" description="Basic and acidic residues" evidence="1">
    <location>
        <begin position="654"/>
        <end position="671"/>
    </location>
</feature>
<dbReference type="PANTHER" id="PTHR31267:SF2">
    <property type="entry name" value="EXPRESSED PROTEIN"/>
    <property type="match status" value="1"/>
</dbReference>
<evidence type="ECO:0000313" key="2">
    <source>
        <dbReference type="EMBL" id="PRQ53385.1"/>
    </source>
</evidence>
<dbReference type="Gramene" id="PRQ53385">
    <property type="protein sequence ID" value="PRQ53385"/>
    <property type="gene ID" value="RchiOBHm_Chr2g0165931"/>
</dbReference>
<gene>
    <name evidence="2" type="ORF">RchiOBHm_Chr2g0165931</name>
</gene>
<feature type="compositionally biased region" description="Polar residues" evidence="1">
    <location>
        <begin position="994"/>
        <end position="1008"/>
    </location>
</feature>
<protein>
    <recommendedName>
        <fullName evidence="4">Dentin sialophosphoprotein-like protein</fullName>
    </recommendedName>
</protein>
<evidence type="ECO:0000313" key="3">
    <source>
        <dbReference type="Proteomes" id="UP000238479"/>
    </source>
</evidence>
<dbReference type="Proteomes" id="UP000238479">
    <property type="component" value="Chromosome 2"/>
</dbReference>
<feature type="compositionally biased region" description="Low complexity" evidence="1">
    <location>
        <begin position="871"/>
        <end position="891"/>
    </location>
</feature>
<dbReference type="OrthoDB" id="1926238at2759"/>
<dbReference type="STRING" id="74649.A0A2P6S3Y6"/>
<feature type="region of interest" description="Disordered" evidence="1">
    <location>
        <begin position="1588"/>
        <end position="1615"/>
    </location>
</feature>
<feature type="compositionally biased region" description="Basic and acidic residues" evidence="1">
    <location>
        <begin position="918"/>
        <end position="932"/>
    </location>
</feature>
<feature type="region of interest" description="Disordered" evidence="1">
    <location>
        <begin position="739"/>
        <end position="772"/>
    </location>
</feature>
<comment type="caution">
    <text evidence="2">The sequence shown here is derived from an EMBL/GenBank/DDBJ whole genome shotgun (WGS) entry which is preliminary data.</text>
</comment>
<feature type="compositionally biased region" description="Polar residues" evidence="1">
    <location>
        <begin position="752"/>
        <end position="764"/>
    </location>
</feature>
<feature type="region of interest" description="Disordered" evidence="1">
    <location>
        <begin position="624"/>
        <end position="695"/>
    </location>
</feature>
<feature type="region of interest" description="Disordered" evidence="1">
    <location>
        <begin position="510"/>
        <end position="537"/>
    </location>
</feature>
<evidence type="ECO:0000256" key="1">
    <source>
        <dbReference type="SAM" id="MobiDB-lite"/>
    </source>
</evidence>
<feature type="region of interest" description="Disordered" evidence="1">
    <location>
        <begin position="869"/>
        <end position="934"/>
    </location>
</feature>
<dbReference type="OMA" id="FPGFQQS"/>
<feature type="region of interest" description="Disordered" evidence="1">
    <location>
        <begin position="135"/>
        <end position="163"/>
    </location>
</feature>
<feature type="compositionally biased region" description="Polar residues" evidence="1">
    <location>
        <begin position="976"/>
        <end position="985"/>
    </location>
</feature>
<accession>A0A2P6S3Y6</accession>
<organism evidence="2 3">
    <name type="scientific">Rosa chinensis</name>
    <name type="common">China rose</name>
    <dbReference type="NCBI Taxonomy" id="74649"/>
    <lineage>
        <taxon>Eukaryota</taxon>
        <taxon>Viridiplantae</taxon>
        <taxon>Streptophyta</taxon>
        <taxon>Embryophyta</taxon>
        <taxon>Tracheophyta</taxon>
        <taxon>Spermatophyta</taxon>
        <taxon>Magnoliopsida</taxon>
        <taxon>eudicotyledons</taxon>
        <taxon>Gunneridae</taxon>
        <taxon>Pentapetalae</taxon>
        <taxon>rosids</taxon>
        <taxon>fabids</taxon>
        <taxon>Rosales</taxon>
        <taxon>Rosaceae</taxon>
        <taxon>Rosoideae</taxon>
        <taxon>Rosoideae incertae sedis</taxon>
        <taxon>Rosa</taxon>
    </lineage>
</organism>
<feature type="region of interest" description="Disordered" evidence="1">
    <location>
        <begin position="574"/>
        <end position="599"/>
    </location>
</feature>
<feature type="region of interest" description="Disordered" evidence="1">
    <location>
        <begin position="1122"/>
        <end position="1159"/>
    </location>
</feature>
<feature type="compositionally biased region" description="Polar residues" evidence="1">
    <location>
        <begin position="672"/>
        <end position="695"/>
    </location>
</feature>
<name>A0A2P6S3Y6_ROSCH</name>
<feature type="region of interest" description="Disordered" evidence="1">
    <location>
        <begin position="971"/>
        <end position="1008"/>
    </location>
</feature>
<evidence type="ECO:0008006" key="4">
    <source>
        <dbReference type="Google" id="ProtNLM"/>
    </source>
</evidence>